<dbReference type="EMBL" id="HG001599">
    <property type="protein sequence ID" value="CDF32909.1"/>
    <property type="molecule type" value="Genomic_DNA"/>
</dbReference>
<name>R7Q4H2_CHOCR</name>
<feature type="chain" id="PRO_5004442659" description="Secreted protein" evidence="1">
    <location>
        <begin position="20"/>
        <end position="104"/>
    </location>
</feature>
<protein>
    <recommendedName>
        <fullName evidence="4">Secreted protein</fullName>
    </recommendedName>
</protein>
<dbReference type="KEGG" id="ccp:CHC_T00001759001"/>
<accession>R7Q4H2</accession>
<dbReference type="Gramene" id="CDF32909">
    <property type="protein sequence ID" value="CDF32909"/>
    <property type="gene ID" value="CHC_T00001759001"/>
</dbReference>
<keyword evidence="1" id="KW-0732">Signal</keyword>
<reference evidence="3" key="1">
    <citation type="journal article" date="2013" name="Proc. Natl. Acad. Sci. U.S.A.">
        <title>Genome structure and metabolic features in the red seaweed Chondrus crispus shed light on evolution of the Archaeplastida.</title>
        <authorList>
            <person name="Collen J."/>
            <person name="Porcel B."/>
            <person name="Carre W."/>
            <person name="Ball S.G."/>
            <person name="Chaparro C."/>
            <person name="Tonon T."/>
            <person name="Barbeyron T."/>
            <person name="Michel G."/>
            <person name="Noel B."/>
            <person name="Valentin K."/>
            <person name="Elias M."/>
            <person name="Artiguenave F."/>
            <person name="Arun A."/>
            <person name="Aury J.M."/>
            <person name="Barbosa-Neto J.F."/>
            <person name="Bothwell J.H."/>
            <person name="Bouget F.Y."/>
            <person name="Brillet L."/>
            <person name="Cabello-Hurtado F."/>
            <person name="Capella-Gutierrez S."/>
            <person name="Charrier B."/>
            <person name="Cladiere L."/>
            <person name="Cock J.M."/>
            <person name="Coelho S.M."/>
            <person name="Colleoni C."/>
            <person name="Czjzek M."/>
            <person name="Da Silva C."/>
            <person name="Delage L."/>
            <person name="Denoeud F."/>
            <person name="Deschamps P."/>
            <person name="Dittami S.M."/>
            <person name="Gabaldon T."/>
            <person name="Gachon C.M."/>
            <person name="Groisillier A."/>
            <person name="Herve C."/>
            <person name="Jabbari K."/>
            <person name="Katinka M."/>
            <person name="Kloareg B."/>
            <person name="Kowalczyk N."/>
            <person name="Labadie K."/>
            <person name="Leblanc C."/>
            <person name="Lopez P.J."/>
            <person name="McLachlan D.H."/>
            <person name="Meslet-Cladiere L."/>
            <person name="Moustafa A."/>
            <person name="Nehr Z."/>
            <person name="Nyvall Collen P."/>
            <person name="Panaud O."/>
            <person name="Partensky F."/>
            <person name="Poulain J."/>
            <person name="Rensing S.A."/>
            <person name="Rousvoal S."/>
            <person name="Samson G."/>
            <person name="Symeonidi A."/>
            <person name="Weissenbach J."/>
            <person name="Zambounis A."/>
            <person name="Wincker P."/>
            <person name="Boyen C."/>
        </authorList>
    </citation>
    <scope>NUCLEOTIDE SEQUENCE [LARGE SCALE GENOMIC DNA]</scope>
    <source>
        <strain evidence="3">cv. Stackhouse</strain>
    </source>
</reference>
<evidence type="ECO:0000313" key="3">
    <source>
        <dbReference type="Proteomes" id="UP000012073"/>
    </source>
</evidence>
<proteinExistence type="predicted"/>
<evidence type="ECO:0008006" key="4">
    <source>
        <dbReference type="Google" id="ProtNLM"/>
    </source>
</evidence>
<feature type="signal peptide" evidence="1">
    <location>
        <begin position="1"/>
        <end position="19"/>
    </location>
</feature>
<dbReference type="AlphaFoldDB" id="R7Q4H2"/>
<keyword evidence="3" id="KW-1185">Reference proteome</keyword>
<gene>
    <name evidence="2" type="ORF">CHC_T00001759001</name>
</gene>
<sequence>MCLFRLQFCLLVSLRAVSTLDDTIPRTLTQLRATHRKDVPATFLRRGASRRRVTRNNFKYIQISPGTSSLTTYTVGTTPPVLAGTSPFAQWLFTHSQSHYSKSS</sequence>
<evidence type="ECO:0000256" key="1">
    <source>
        <dbReference type="SAM" id="SignalP"/>
    </source>
</evidence>
<dbReference type="RefSeq" id="XP_005712710.1">
    <property type="nucleotide sequence ID" value="XM_005712653.1"/>
</dbReference>
<dbReference type="Proteomes" id="UP000012073">
    <property type="component" value="Unassembled WGS sequence"/>
</dbReference>
<evidence type="ECO:0000313" key="2">
    <source>
        <dbReference type="EMBL" id="CDF32909.1"/>
    </source>
</evidence>
<organism evidence="2 3">
    <name type="scientific">Chondrus crispus</name>
    <name type="common">Carrageen Irish moss</name>
    <name type="synonym">Polymorpha crispa</name>
    <dbReference type="NCBI Taxonomy" id="2769"/>
    <lineage>
        <taxon>Eukaryota</taxon>
        <taxon>Rhodophyta</taxon>
        <taxon>Florideophyceae</taxon>
        <taxon>Rhodymeniophycidae</taxon>
        <taxon>Gigartinales</taxon>
        <taxon>Gigartinaceae</taxon>
        <taxon>Chondrus</taxon>
    </lineage>
</organism>
<dbReference type="GeneID" id="17320416"/>